<dbReference type="EMBL" id="CAXKWB010021146">
    <property type="protein sequence ID" value="CAL4123012.1"/>
    <property type="molecule type" value="Genomic_DNA"/>
</dbReference>
<evidence type="ECO:0000313" key="2">
    <source>
        <dbReference type="EMBL" id="CAL4123012.1"/>
    </source>
</evidence>
<feature type="non-terminal residue" evidence="2">
    <location>
        <position position="122"/>
    </location>
</feature>
<sequence>LCLRRKQHTTTRLHSNHNNTRMLHTAKYISILLRKNGVGINKSCHNSTRNVSLAQIYKMGQSSIFVNEMSTNSSSQTATLPSEADVVVVGGGIMGCFILYHLAKLGVTSAVLLERDRLTCGT</sequence>
<dbReference type="InterPro" id="IPR036188">
    <property type="entry name" value="FAD/NAD-bd_sf"/>
</dbReference>
<dbReference type="GO" id="GO:0005759">
    <property type="term" value="C:mitochondrial matrix"/>
    <property type="evidence" value="ECO:0007669"/>
    <property type="project" value="TreeGrafter"/>
</dbReference>
<dbReference type="Pfam" id="PF01266">
    <property type="entry name" value="DAO"/>
    <property type="match status" value="1"/>
</dbReference>
<protein>
    <recommendedName>
        <fullName evidence="1">FAD dependent oxidoreductase domain-containing protein</fullName>
    </recommendedName>
</protein>
<dbReference type="PANTHER" id="PTHR13847:SF200">
    <property type="entry name" value="SARCOSINE DEHYDROGENASE, MITOCHONDRIAL"/>
    <property type="match status" value="1"/>
</dbReference>
<reference evidence="2 3" key="1">
    <citation type="submission" date="2024-05" db="EMBL/GenBank/DDBJ databases">
        <authorList>
            <person name="Wallberg A."/>
        </authorList>
    </citation>
    <scope>NUCLEOTIDE SEQUENCE [LARGE SCALE GENOMIC DNA]</scope>
</reference>
<evidence type="ECO:0000313" key="3">
    <source>
        <dbReference type="Proteomes" id="UP001497623"/>
    </source>
</evidence>
<comment type="caution">
    <text evidence="2">The sequence shown here is derived from an EMBL/GenBank/DDBJ whole genome shotgun (WGS) entry which is preliminary data.</text>
</comment>
<dbReference type="PANTHER" id="PTHR13847">
    <property type="entry name" value="SARCOSINE DEHYDROGENASE-RELATED"/>
    <property type="match status" value="1"/>
</dbReference>
<dbReference type="Gene3D" id="3.50.50.60">
    <property type="entry name" value="FAD/NAD(P)-binding domain"/>
    <property type="match status" value="1"/>
</dbReference>
<feature type="non-terminal residue" evidence="2">
    <location>
        <position position="1"/>
    </location>
</feature>
<organism evidence="2 3">
    <name type="scientific">Meganyctiphanes norvegica</name>
    <name type="common">Northern krill</name>
    <name type="synonym">Thysanopoda norvegica</name>
    <dbReference type="NCBI Taxonomy" id="48144"/>
    <lineage>
        <taxon>Eukaryota</taxon>
        <taxon>Metazoa</taxon>
        <taxon>Ecdysozoa</taxon>
        <taxon>Arthropoda</taxon>
        <taxon>Crustacea</taxon>
        <taxon>Multicrustacea</taxon>
        <taxon>Malacostraca</taxon>
        <taxon>Eumalacostraca</taxon>
        <taxon>Eucarida</taxon>
        <taxon>Euphausiacea</taxon>
        <taxon>Euphausiidae</taxon>
        <taxon>Meganyctiphanes</taxon>
    </lineage>
</organism>
<proteinExistence type="predicted"/>
<evidence type="ECO:0000259" key="1">
    <source>
        <dbReference type="Pfam" id="PF01266"/>
    </source>
</evidence>
<dbReference type="GO" id="GO:0008480">
    <property type="term" value="F:sarcosine dehydrogenase activity"/>
    <property type="evidence" value="ECO:0007669"/>
    <property type="project" value="TreeGrafter"/>
</dbReference>
<accession>A0AAV2RCX0</accession>
<dbReference type="AlphaFoldDB" id="A0AAV2RCX0"/>
<dbReference type="InterPro" id="IPR006076">
    <property type="entry name" value="FAD-dep_OxRdtase"/>
</dbReference>
<feature type="domain" description="FAD dependent oxidoreductase" evidence="1">
    <location>
        <begin position="85"/>
        <end position="122"/>
    </location>
</feature>
<gene>
    <name evidence="2" type="ORF">MNOR_LOCUS23709</name>
</gene>
<name>A0AAV2RCX0_MEGNR</name>
<dbReference type="GO" id="GO:1901053">
    <property type="term" value="P:sarcosine catabolic process"/>
    <property type="evidence" value="ECO:0007669"/>
    <property type="project" value="TreeGrafter"/>
</dbReference>
<dbReference type="Proteomes" id="UP001497623">
    <property type="component" value="Unassembled WGS sequence"/>
</dbReference>
<keyword evidence="3" id="KW-1185">Reference proteome</keyword>
<dbReference type="SUPFAM" id="SSF51905">
    <property type="entry name" value="FAD/NAD(P)-binding domain"/>
    <property type="match status" value="1"/>
</dbReference>